<dbReference type="PROSITE" id="PS51257">
    <property type="entry name" value="PROKAR_LIPOPROTEIN"/>
    <property type="match status" value="1"/>
</dbReference>
<keyword evidence="4" id="KW-0326">Glycosidase</keyword>
<dbReference type="Gene3D" id="2.115.10.20">
    <property type="entry name" value="Glycosyl hydrolase domain, family 43"/>
    <property type="match status" value="1"/>
</dbReference>
<dbReference type="InterPro" id="IPR032291">
    <property type="entry name" value="Abn2_C"/>
</dbReference>
<dbReference type="Pfam" id="PF04616">
    <property type="entry name" value="Glyco_hydro_43"/>
    <property type="match status" value="1"/>
</dbReference>
<comment type="caution">
    <text evidence="9">The sequence shown here is derived from an EMBL/GenBank/DDBJ whole genome shotgun (WGS) entry which is preliminary data.</text>
</comment>
<dbReference type="InterPro" id="IPR050727">
    <property type="entry name" value="GH43_arabinanases"/>
</dbReference>
<evidence type="ECO:0000256" key="7">
    <source>
        <dbReference type="SAM" id="SignalP"/>
    </source>
</evidence>
<dbReference type="Pfam" id="PF16369">
    <property type="entry name" value="GH43_C"/>
    <property type="match status" value="1"/>
</dbReference>
<feature type="active site" description="Proton donor" evidence="5">
    <location>
        <position position="363"/>
    </location>
</feature>
<name>A0A9D2ICX2_9FIRM</name>
<accession>A0A9D2ICX2</accession>
<organism evidence="9 10">
    <name type="scientific">Candidatus Borkfalkia avistercoris</name>
    <dbReference type="NCBI Taxonomy" id="2838504"/>
    <lineage>
        <taxon>Bacteria</taxon>
        <taxon>Bacillati</taxon>
        <taxon>Bacillota</taxon>
        <taxon>Clostridia</taxon>
        <taxon>Christensenellales</taxon>
        <taxon>Christensenellaceae</taxon>
        <taxon>Candidatus Borkfalkia</taxon>
    </lineage>
</organism>
<dbReference type="InterPro" id="IPR006710">
    <property type="entry name" value="Glyco_hydro_43"/>
</dbReference>
<reference evidence="9" key="2">
    <citation type="submission" date="2021-04" db="EMBL/GenBank/DDBJ databases">
        <authorList>
            <person name="Gilroy R."/>
        </authorList>
    </citation>
    <scope>NUCLEOTIDE SEQUENCE</scope>
    <source>
        <strain evidence="9">CHK187-5294</strain>
    </source>
</reference>
<protein>
    <submittedName>
        <fullName evidence="9">Family 43 glycosylhydrolase</fullName>
    </submittedName>
</protein>
<dbReference type="EMBL" id="DXCL01000023">
    <property type="protein sequence ID" value="HIZ03391.1"/>
    <property type="molecule type" value="Genomic_DNA"/>
</dbReference>
<evidence type="ECO:0000256" key="5">
    <source>
        <dbReference type="PIRSR" id="PIRSR606710-1"/>
    </source>
</evidence>
<feature type="active site" description="Proton acceptor" evidence="5">
    <location>
        <position position="167"/>
    </location>
</feature>
<dbReference type="SUPFAM" id="SSF75005">
    <property type="entry name" value="Arabinanase/levansucrase/invertase"/>
    <property type="match status" value="1"/>
</dbReference>
<dbReference type="PANTHER" id="PTHR43301">
    <property type="entry name" value="ARABINAN ENDO-1,5-ALPHA-L-ARABINOSIDASE"/>
    <property type="match status" value="1"/>
</dbReference>
<dbReference type="PANTHER" id="PTHR43301:SF3">
    <property type="entry name" value="ARABINAN ENDO-1,5-ALPHA-L-ARABINOSIDASE A-RELATED"/>
    <property type="match status" value="1"/>
</dbReference>
<proteinExistence type="inferred from homology"/>
<reference evidence="9" key="1">
    <citation type="journal article" date="2021" name="PeerJ">
        <title>Extensive microbial diversity within the chicken gut microbiome revealed by metagenomics and culture.</title>
        <authorList>
            <person name="Gilroy R."/>
            <person name="Ravi A."/>
            <person name="Getino M."/>
            <person name="Pursley I."/>
            <person name="Horton D.L."/>
            <person name="Alikhan N.F."/>
            <person name="Baker D."/>
            <person name="Gharbi K."/>
            <person name="Hall N."/>
            <person name="Watson M."/>
            <person name="Adriaenssens E.M."/>
            <person name="Foster-Nyarko E."/>
            <person name="Jarju S."/>
            <person name="Secka A."/>
            <person name="Antonio M."/>
            <person name="Oren A."/>
            <person name="Chaudhuri R.R."/>
            <person name="La Ragione R."/>
            <person name="Hildebrand F."/>
            <person name="Pallen M.J."/>
        </authorList>
    </citation>
    <scope>NUCLEOTIDE SEQUENCE</scope>
    <source>
        <strain evidence="9">CHK187-5294</strain>
    </source>
</reference>
<sequence length="616" mass="66852">MIKKTISCALGAAFVLGLALSAAGCSKPTVLETIDSAQIVSYPALFIDGSETKYTDASIGTDTLVYTCNAEDDVTVSLESGDGAVTLSAPESSTAGEIKTVTYTLTAKALGEYTLGFYNGEEKDGSLTFSVRAAYPADPEFDAFFSGTYDEMMATDPSDWGTVNAHDPSMIEVDGVYYVFSTGNNGQPGYQIRRLEDLIHWEYVGQAFSSTTKDLKEVYSALESVYGKEVSNSEVWAPDVVPAQGGGFWLYGSLTAAFGNNYSAIFLAYSDTISGKYKYQDTLVVSGGNWGSTANAIDPQIYYDAEGRMYMAYGSFQGGLHAIELDPQTGKRLDGLTYSDYESKEVFSAEYYGQNLTNTTNVEGPVAEYKENVPVYSGDILNTAEDEALWSRQNIYFLMGSADSLSLSYNMRQWSSASPVSGYTGYIKTAGSFSWKHSASDNRIGYTFFAPGHNDIFQTSDGVALIVYHSRLVSVIPAGGVSWPHYLFASMYAVNSKGQIVMSPNRYAGEQLRKVTREELLKLSGGNYDYITLGDGSAIVFAQEGLQLKENGTLAVNGQTQGKWVLYGDNYVAFTIGGNEYYGVAMPAWIEAENRAGITISAISTNGHPIYLNMVF</sequence>
<dbReference type="AlphaFoldDB" id="A0A9D2ICX2"/>
<dbReference type="Proteomes" id="UP000824132">
    <property type="component" value="Unassembled WGS sequence"/>
</dbReference>
<comment type="pathway">
    <text evidence="1">Glycan metabolism; L-arabinan degradation.</text>
</comment>
<dbReference type="InterPro" id="IPR023296">
    <property type="entry name" value="Glyco_hydro_beta-prop_sf"/>
</dbReference>
<keyword evidence="3" id="KW-0378">Hydrolase</keyword>
<dbReference type="GO" id="GO:0004553">
    <property type="term" value="F:hydrolase activity, hydrolyzing O-glycosyl compounds"/>
    <property type="evidence" value="ECO:0007669"/>
    <property type="project" value="InterPro"/>
</dbReference>
<feature type="signal peptide" evidence="7">
    <location>
        <begin position="1"/>
        <end position="24"/>
    </location>
</feature>
<evidence type="ECO:0000313" key="10">
    <source>
        <dbReference type="Proteomes" id="UP000824132"/>
    </source>
</evidence>
<evidence type="ECO:0000313" key="9">
    <source>
        <dbReference type="EMBL" id="HIZ03391.1"/>
    </source>
</evidence>
<feature type="chain" id="PRO_5038691337" evidence="7">
    <location>
        <begin position="25"/>
        <end position="616"/>
    </location>
</feature>
<evidence type="ECO:0000256" key="3">
    <source>
        <dbReference type="ARBA" id="ARBA00022801"/>
    </source>
</evidence>
<keyword evidence="7" id="KW-0732">Signal</keyword>
<evidence type="ECO:0000256" key="2">
    <source>
        <dbReference type="ARBA" id="ARBA00009865"/>
    </source>
</evidence>
<evidence type="ECO:0000259" key="8">
    <source>
        <dbReference type="Pfam" id="PF16369"/>
    </source>
</evidence>
<feature type="domain" description="Extracellular endo-alpha-(1-&gt;5)-L-arabinanase C-terminal" evidence="8">
    <location>
        <begin position="504"/>
        <end position="611"/>
    </location>
</feature>
<evidence type="ECO:0000256" key="1">
    <source>
        <dbReference type="ARBA" id="ARBA00004834"/>
    </source>
</evidence>
<dbReference type="GO" id="GO:0005975">
    <property type="term" value="P:carbohydrate metabolic process"/>
    <property type="evidence" value="ECO:0007669"/>
    <property type="project" value="InterPro"/>
</dbReference>
<feature type="site" description="Important for catalytic activity, responsible for pKa modulation of the active site Glu and correct orientation of both the proton donor and substrate" evidence="6">
    <location>
        <position position="298"/>
    </location>
</feature>
<evidence type="ECO:0000256" key="6">
    <source>
        <dbReference type="PIRSR" id="PIRSR606710-2"/>
    </source>
</evidence>
<dbReference type="Gene3D" id="2.40.128.10">
    <property type="match status" value="1"/>
</dbReference>
<evidence type="ECO:0000256" key="4">
    <source>
        <dbReference type="ARBA" id="ARBA00023295"/>
    </source>
</evidence>
<gene>
    <name evidence="9" type="ORF">H9727_03810</name>
</gene>
<comment type="similarity">
    <text evidence="2">Belongs to the glycosyl hydrolase 43 family.</text>
</comment>